<sequence>MELVYKLRQYFASLQEGKLRKLPDELLGADFPGWVIKVGREVGVGIVTSEEVKVNEKFTNVNLYTKNLIVEGEYKNLLLLTCESEERRYEFASIAAVFLDPGKDGADRAQVTTEPLLWWKKWKDLLGNASVEKSVQGVFGELLTLKHLALKSKPESSPLWKGPKGGSIDIEYDNRNYEVKTTTNKYENIITVNSQFQLSSIFNADLFFIRVEETSQGTSINHLCDDLVNLGFSKDDLEDGLKRLGLPENTSARDKEFLVLESRMYNTAGLFPTDNLKQALGDAATHILQIQYKLDLTGLEHEDIKM</sequence>
<name>A0A931MWI1_9BACI</name>
<evidence type="ECO:0000313" key="1">
    <source>
        <dbReference type="EMBL" id="MBH0231374.1"/>
    </source>
</evidence>
<keyword evidence="2" id="KW-1185">Reference proteome</keyword>
<dbReference type="AlphaFoldDB" id="A0A931MWI1"/>
<dbReference type="InterPro" id="IPR025534">
    <property type="entry name" value="DUF4420"/>
</dbReference>
<protein>
    <submittedName>
        <fullName evidence="1">PD-(D/E)XK motif protein</fullName>
    </submittedName>
</protein>
<dbReference type="RefSeq" id="WP_197318001.1">
    <property type="nucleotide sequence ID" value="NZ_JADZSC010000003.1"/>
</dbReference>
<accession>A0A931MWI1</accession>
<gene>
    <name evidence="1" type="ORF">H0267_14195</name>
</gene>
<dbReference type="Pfam" id="PF14390">
    <property type="entry name" value="DUF4420"/>
    <property type="match status" value="1"/>
</dbReference>
<dbReference type="Proteomes" id="UP000614490">
    <property type="component" value="Unassembled WGS sequence"/>
</dbReference>
<organism evidence="1 2">
    <name type="scientific">Halobacillus yeomjeoni</name>
    <dbReference type="NCBI Taxonomy" id="311194"/>
    <lineage>
        <taxon>Bacteria</taxon>
        <taxon>Bacillati</taxon>
        <taxon>Bacillota</taxon>
        <taxon>Bacilli</taxon>
        <taxon>Bacillales</taxon>
        <taxon>Bacillaceae</taxon>
        <taxon>Halobacillus</taxon>
    </lineage>
</organism>
<reference evidence="1 2" key="1">
    <citation type="journal article" date="2005" name="Int. J. Syst. Evol. Microbiol.">
        <title>Halobacillus yeomjeoni sp. nov., isolated from a marine solar saltern in Korea.</title>
        <authorList>
            <person name="Yoon J.H."/>
            <person name="Kang S.J."/>
            <person name="Lee C.H."/>
            <person name="Oh H.W."/>
            <person name="Oh T.K."/>
        </authorList>
    </citation>
    <scope>NUCLEOTIDE SEQUENCE [LARGE SCALE GENOMIC DNA]</scope>
    <source>
        <strain evidence="1 2">KCTC 3957</strain>
    </source>
</reference>
<dbReference type="EMBL" id="JADZSC010000003">
    <property type="protein sequence ID" value="MBH0231374.1"/>
    <property type="molecule type" value="Genomic_DNA"/>
</dbReference>
<proteinExistence type="predicted"/>
<comment type="caution">
    <text evidence="1">The sequence shown here is derived from an EMBL/GenBank/DDBJ whole genome shotgun (WGS) entry which is preliminary data.</text>
</comment>
<evidence type="ECO:0000313" key="2">
    <source>
        <dbReference type="Proteomes" id="UP000614490"/>
    </source>
</evidence>